<evidence type="ECO:0000313" key="3">
    <source>
        <dbReference type="Proteomes" id="UP000295252"/>
    </source>
</evidence>
<feature type="region of interest" description="Disordered" evidence="1">
    <location>
        <begin position="312"/>
        <end position="336"/>
    </location>
</feature>
<accession>A0A068U781</accession>
<proteinExistence type="predicted"/>
<dbReference type="STRING" id="49390.A0A068U781"/>
<dbReference type="InterPro" id="IPR037490">
    <property type="entry name" value="WAP"/>
</dbReference>
<protein>
    <recommendedName>
        <fullName evidence="4">WPP domain-associated protein</fullName>
    </recommendedName>
</protein>
<dbReference type="PhylomeDB" id="A0A068U781"/>
<dbReference type="OrthoDB" id="1868826at2759"/>
<sequence>MDDLFEEINCRSKSDSIVMRLLRSAMDEAHEKVQSQNGPIEFLHERSKFYELAAILVDGSLNIVEEEEDIQETNREEMLSDLTEIKHWLQRRIAEMRILIIEKDKELMERVENELKLRRAAELNARELAYLREKLETERTKGADLPDYIPSSEEIEDDRAQGGDIRELKSSVDQQVLNIKQKLEDERKTLTRRIRGRSSSSDIDILKGTLDLAFGRMRNAEVFPLEKQWTWSIEKDVIVISVKGFINDIQQNFKTGFEKRGWSLPVGFSREKWTELINNARALHDELSALCSQGRIEEKGLEMHELSGFPSSIKRTTSEPLPEVSPKVPEKDSDPGGSHYVAKMVKNHESFIQKQRKCEEWNWLAREVLRRQGPSSIKRDKDPDELESRIRKVIERLDNLMMWDGNPGYNKGFCDKTAVLETSLTKIDRTANENINAGSGVDLSNEIRKLEQERDDLKLQSFIIEEIFLLILVGFAKSLYLELLNENNESLIRGDSHNLSVNDSEDHHGVKIDDLQIQKAGESEEETACEILQHYLESSIRENVYAVYFQQTVIELDTNIKQNADDYLVKQELMEVVFGETLQCIEKSGNLVIRQLQIEIEGFETLIDNLHSSDKVPETVGSLLKEDIYIVYFRELFNRLRTEIDAYNIEILIKDEIYQFVLVALVKEFFVTIGQSETWNQVQISKDFPPTKLDMHPEQTLIEKPDSYSRNCNIEEIVNTSNQTKELRDHCVEVAEDDSMELLSYDVERTFGTESELLEISSDKLLESKASVPHMENSSGSIAKDQKEDDHQALIHPTEGVDSEGQYAYEEENQQNRSVFSPVVGFQRLVVDFEQMVHKKLESYCLRYLTLIFKIFNQYHGTLLFRVIANIFVFR</sequence>
<reference evidence="3" key="1">
    <citation type="journal article" date="2014" name="Science">
        <title>The coffee genome provides insight into the convergent evolution of caffeine biosynthesis.</title>
        <authorList>
            <person name="Denoeud F."/>
            <person name="Carretero-Paulet L."/>
            <person name="Dereeper A."/>
            <person name="Droc G."/>
            <person name="Guyot R."/>
            <person name="Pietrella M."/>
            <person name="Zheng C."/>
            <person name="Alberti A."/>
            <person name="Anthony F."/>
            <person name="Aprea G."/>
            <person name="Aury J.M."/>
            <person name="Bento P."/>
            <person name="Bernard M."/>
            <person name="Bocs S."/>
            <person name="Campa C."/>
            <person name="Cenci A."/>
            <person name="Combes M.C."/>
            <person name="Crouzillat D."/>
            <person name="Da Silva C."/>
            <person name="Daddiego L."/>
            <person name="De Bellis F."/>
            <person name="Dussert S."/>
            <person name="Garsmeur O."/>
            <person name="Gayraud T."/>
            <person name="Guignon V."/>
            <person name="Jahn K."/>
            <person name="Jamilloux V."/>
            <person name="Joet T."/>
            <person name="Labadie K."/>
            <person name="Lan T."/>
            <person name="Leclercq J."/>
            <person name="Lepelley M."/>
            <person name="Leroy T."/>
            <person name="Li L.T."/>
            <person name="Librado P."/>
            <person name="Lopez L."/>
            <person name="Munoz A."/>
            <person name="Noel B."/>
            <person name="Pallavicini A."/>
            <person name="Perrotta G."/>
            <person name="Poncet V."/>
            <person name="Pot D."/>
            <person name="Priyono X."/>
            <person name="Rigoreau M."/>
            <person name="Rouard M."/>
            <person name="Rozas J."/>
            <person name="Tranchant-Dubreuil C."/>
            <person name="VanBuren R."/>
            <person name="Zhang Q."/>
            <person name="Andrade A.C."/>
            <person name="Argout X."/>
            <person name="Bertrand B."/>
            <person name="de Kochko A."/>
            <person name="Graziosi G."/>
            <person name="Henry R.J."/>
            <person name="Jayarama X."/>
            <person name="Ming R."/>
            <person name="Nagai C."/>
            <person name="Rounsley S."/>
            <person name="Sankoff D."/>
            <person name="Giuliano G."/>
            <person name="Albert V.A."/>
            <person name="Wincker P."/>
            <person name="Lashermes P."/>
        </authorList>
    </citation>
    <scope>NUCLEOTIDE SEQUENCE [LARGE SCALE GENOMIC DNA]</scope>
    <source>
        <strain evidence="3">cv. DH200-94</strain>
    </source>
</reference>
<keyword evidence="3" id="KW-1185">Reference proteome</keyword>
<dbReference type="OMA" id="EIYQIVF"/>
<evidence type="ECO:0008006" key="4">
    <source>
        <dbReference type="Google" id="ProtNLM"/>
    </source>
</evidence>
<feature type="region of interest" description="Disordered" evidence="1">
    <location>
        <begin position="771"/>
        <end position="790"/>
    </location>
</feature>
<dbReference type="AlphaFoldDB" id="A0A068U781"/>
<dbReference type="EMBL" id="HG739096">
    <property type="protein sequence ID" value="CDP04356.1"/>
    <property type="molecule type" value="Genomic_DNA"/>
</dbReference>
<evidence type="ECO:0000256" key="1">
    <source>
        <dbReference type="SAM" id="MobiDB-lite"/>
    </source>
</evidence>
<dbReference type="Gramene" id="CDP04356">
    <property type="protein sequence ID" value="CDP04356"/>
    <property type="gene ID" value="GSCOC_T00017716001"/>
</dbReference>
<evidence type="ECO:0000313" key="2">
    <source>
        <dbReference type="EMBL" id="CDP04356.1"/>
    </source>
</evidence>
<dbReference type="PANTHER" id="PTHR33883:SF7">
    <property type="entry name" value="OS04G0521600 PROTEIN"/>
    <property type="match status" value="1"/>
</dbReference>
<dbReference type="PANTHER" id="PTHR33883">
    <property type="entry name" value="WPP DOMAIN-ASSOCIATED PROTEIN"/>
    <property type="match status" value="1"/>
</dbReference>
<organism evidence="2 3">
    <name type="scientific">Coffea canephora</name>
    <name type="common">Robusta coffee</name>
    <dbReference type="NCBI Taxonomy" id="49390"/>
    <lineage>
        <taxon>Eukaryota</taxon>
        <taxon>Viridiplantae</taxon>
        <taxon>Streptophyta</taxon>
        <taxon>Embryophyta</taxon>
        <taxon>Tracheophyta</taxon>
        <taxon>Spermatophyta</taxon>
        <taxon>Magnoliopsida</taxon>
        <taxon>eudicotyledons</taxon>
        <taxon>Gunneridae</taxon>
        <taxon>Pentapetalae</taxon>
        <taxon>asterids</taxon>
        <taxon>lamiids</taxon>
        <taxon>Gentianales</taxon>
        <taxon>Rubiaceae</taxon>
        <taxon>Ixoroideae</taxon>
        <taxon>Gardenieae complex</taxon>
        <taxon>Bertiereae - Coffeeae clade</taxon>
        <taxon>Coffeeae</taxon>
        <taxon>Coffea</taxon>
    </lineage>
</organism>
<dbReference type="InParanoid" id="A0A068U781"/>
<name>A0A068U781_COFCA</name>
<gene>
    <name evidence="2" type="ORF">GSCOC_T00017716001</name>
</gene>
<dbReference type="Proteomes" id="UP000295252">
    <property type="component" value="Chromosome XI"/>
</dbReference>